<keyword evidence="4" id="KW-0645">Protease</keyword>
<feature type="compositionally biased region" description="Low complexity" evidence="6">
    <location>
        <begin position="1"/>
        <end position="16"/>
    </location>
</feature>
<dbReference type="CDD" id="cd02663">
    <property type="entry name" value="Peptidase_C19G"/>
    <property type="match status" value="1"/>
</dbReference>
<reference evidence="8 9" key="1">
    <citation type="submission" date="2024-03" db="EMBL/GenBank/DDBJ databases">
        <title>Genome-scale model development and genomic sequencing of the oleaginous clade Lipomyces.</title>
        <authorList>
            <consortium name="Lawrence Berkeley National Laboratory"/>
            <person name="Czajka J.J."/>
            <person name="Han Y."/>
            <person name="Kim J."/>
            <person name="Mondo S.J."/>
            <person name="Hofstad B.A."/>
            <person name="Robles A."/>
            <person name="Haridas S."/>
            <person name="Riley R."/>
            <person name="LaButti K."/>
            <person name="Pangilinan J."/>
            <person name="Andreopoulos W."/>
            <person name="Lipzen A."/>
            <person name="Yan J."/>
            <person name="Wang M."/>
            <person name="Ng V."/>
            <person name="Grigoriev I.V."/>
            <person name="Spatafora J.W."/>
            <person name="Magnuson J.K."/>
            <person name="Baker S.E."/>
            <person name="Pomraning K.R."/>
        </authorList>
    </citation>
    <scope>NUCLEOTIDE SEQUENCE [LARGE SCALE GENOMIC DNA]</scope>
    <source>
        <strain evidence="8 9">Phaff 52-87</strain>
    </source>
</reference>
<evidence type="ECO:0000256" key="2">
    <source>
        <dbReference type="ARBA" id="ARBA00009085"/>
    </source>
</evidence>
<feature type="compositionally biased region" description="Polar residues" evidence="6">
    <location>
        <begin position="717"/>
        <end position="727"/>
    </location>
</feature>
<dbReference type="InterPro" id="IPR050164">
    <property type="entry name" value="Peptidase_C19"/>
</dbReference>
<evidence type="ECO:0000256" key="3">
    <source>
        <dbReference type="ARBA" id="ARBA00012759"/>
    </source>
</evidence>
<evidence type="ECO:0000256" key="6">
    <source>
        <dbReference type="SAM" id="MobiDB-lite"/>
    </source>
</evidence>
<feature type="compositionally biased region" description="Low complexity" evidence="6">
    <location>
        <begin position="150"/>
        <end position="186"/>
    </location>
</feature>
<name>A0ABR1F7J4_9ASCO</name>
<feature type="compositionally biased region" description="Basic and acidic residues" evidence="6">
    <location>
        <begin position="699"/>
        <end position="710"/>
    </location>
</feature>
<evidence type="ECO:0000313" key="9">
    <source>
        <dbReference type="Proteomes" id="UP001498771"/>
    </source>
</evidence>
<evidence type="ECO:0000256" key="5">
    <source>
        <dbReference type="ARBA" id="ARBA00022801"/>
    </source>
</evidence>
<dbReference type="Proteomes" id="UP001498771">
    <property type="component" value="Unassembled WGS sequence"/>
</dbReference>
<dbReference type="PANTHER" id="PTHR24006:SF733">
    <property type="entry name" value="RE52890P"/>
    <property type="match status" value="1"/>
</dbReference>
<comment type="caution">
    <text evidence="8">The sequence shown here is derived from an EMBL/GenBank/DDBJ whole genome shotgun (WGS) entry which is preliminary data.</text>
</comment>
<feature type="compositionally biased region" description="Low complexity" evidence="6">
    <location>
        <begin position="642"/>
        <end position="659"/>
    </location>
</feature>
<dbReference type="InterPro" id="IPR038765">
    <property type="entry name" value="Papain-like_cys_pep_sf"/>
</dbReference>
<dbReference type="EMBL" id="JBBJBU010000004">
    <property type="protein sequence ID" value="KAK7205823.1"/>
    <property type="molecule type" value="Genomic_DNA"/>
</dbReference>
<evidence type="ECO:0000256" key="1">
    <source>
        <dbReference type="ARBA" id="ARBA00000707"/>
    </source>
</evidence>
<feature type="compositionally biased region" description="Basic and acidic residues" evidence="6">
    <location>
        <begin position="127"/>
        <end position="142"/>
    </location>
</feature>
<proteinExistence type="inferred from homology"/>
<feature type="region of interest" description="Disordered" evidence="6">
    <location>
        <begin position="127"/>
        <end position="227"/>
    </location>
</feature>
<dbReference type="PANTHER" id="PTHR24006">
    <property type="entry name" value="UBIQUITIN CARBOXYL-TERMINAL HYDROLASE"/>
    <property type="match status" value="1"/>
</dbReference>
<dbReference type="InterPro" id="IPR018200">
    <property type="entry name" value="USP_CS"/>
</dbReference>
<accession>A0ABR1F7J4</accession>
<evidence type="ECO:0000259" key="7">
    <source>
        <dbReference type="PROSITE" id="PS50235"/>
    </source>
</evidence>
<dbReference type="EC" id="3.4.19.12" evidence="3"/>
<dbReference type="Gene3D" id="3.90.70.10">
    <property type="entry name" value="Cysteine proteinases"/>
    <property type="match status" value="2"/>
</dbReference>
<organism evidence="8 9">
    <name type="scientific">Myxozyma melibiosi</name>
    <dbReference type="NCBI Taxonomy" id="54550"/>
    <lineage>
        <taxon>Eukaryota</taxon>
        <taxon>Fungi</taxon>
        <taxon>Dikarya</taxon>
        <taxon>Ascomycota</taxon>
        <taxon>Saccharomycotina</taxon>
        <taxon>Lipomycetes</taxon>
        <taxon>Lipomycetales</taxon>
        <taxon>Lipomycetaceae</taxon>
        <taxon>Myxozyma</taxon>
    </lineage>
</organism>
<gene>
    <name evidence="8" type="ORF">BZA70DRAFT_266935</name>
</gene>
<evidence type="ECO:0000256" key="4">
    <source>
        <dbReference type="ARBA" id="ARBA00022670"/>
    </source>
</evidence>
<dbReference type="Pfam" id="PF00443">
    <property type="entry name" value="UCH"/>
    <property type="match status" value="1"/>
</dbReference>
<feature type="compositionally biased region" description="Basic and acidic residues" evidence="6">
    <location>
        <begin position="216"/>
        <end position="227"/>
    </location>
</feature>
<dbReference type="InterPro" id="IPR001394">
    <property type="entry name" value="Peptidase_C19_UCH"/>
</dbReference>
<dbReference type="InterPro" id="IPR028889">
    <property type="entry name" value="USP"/>
</dbReference>
<comment type="similarity">
    <text evidence="2">Belongs to the peptidase C19 family.</text>
</comment>
<keyword evidence="9" id="KW-1185">Reference proteome</keyword>
<dbReference type="RefSeq" id="XP_064768856.1">
    <property type="nucleotide sequence ID" value="XM_064911065.1"/>
</dbReference>
<feature type="compositionally biased region" description="Low complexity" evidence="6">
    <location>
        <begin position="197"/>
        <end position="215"/>
    </location>
</feature>
<dbReference type="SUPFAM" id="SSF54001">
    <property type="entry name" value="Cysteine proteinases"/>
    <property type="match status" value="1"/>
</dbReference>
<dbReference type="PROSITE" id="PS00973">
    <property type="entry name" value="USP_2"/>
    <property type="match status" value="1"/>
</dbReference>
<comment type="catalytic activity">
    <reaction evidence="1">
        <text>Thiol-dependent hydrolysis of ester, thioester, amide, peptide and isopeptide bonds formed by the C-terminal Gly of ubiquitin (a 76-residue protein attached to proteins as an intracellular targeting signal).</text>
        <dbReference type="EC" id="3.4.19.12"/>
    </reaction>
</comment>
<keyword evidence="5" id="KW-0378">Hydrolase</keyword>
<feature type="region of interest" description="Disordered" evidence="6">
    <location>
        <begin position="636"/>
        <end position="741"/>
    </location>
</feature>
<feature type="region of interest" description="Disordered" evidence="6">
    <location>
        <begin position="580"/>
        <end position="619"/>
    </location>
</feature>
<feature type="domain" description="USP" evidence="7">
    <location>
        <begin position="64"/>
        <end position="528"/>
    </location>
</feature>
<feature type="region of interest" description="Disordered" evidence="6">
    <location>
        <begin position="1"/>
        <end position="31"/>
    </location>
</feature>
<protein>
    <recommendedName>
        <fullName evidence="3">ubiquitinyl hydrolase 1</fullName>
        <ecNumber evidence="3">3.4.19.12</ecNumber>
    </recommendedName>
</protein>
<sequence>MSFFRWRGSSTSSGSSNAPAVGSSPQRNLGYSTLAAGNQTDAAGNPFASISELPDQGDGSDKFFGMENFGYTCYCNSVLQCLFYCRPFREAIINYPPTRTPRKRRTSVKGNSPHPFLLALKAQAEREALERAENGKADDKSKKGTKAKRNNSVMSVLSSSSSNSASNGNSVSSPSSGTVSSSPPLSRDSGMLSPGTNGNPPSLSPQPLNSNSLPLRGDDSATPEQKKKAALMNGPIINMDHSMNETYGMQESLFTTLKDIFEAMVENRSRTGIVSPAKLVEVLKRQNEMFRSSMHQDAHEFFNFLLNEVVDNVEQHEFQLAAKNPDYTLNTRWIHELFEGQLTSETKCLTCENVSRRDEAFLDLSIDLEQHSSVTSCLRQFSASEMLCESNKFHCDCCGGLQEAEKRMKIKRLPKILGLHLKRFKFTEDMQRNVKLFHKVVFPYHLRLFNTTDDVQDPDRLYELYSVVVHIGGGPYHGHYVSIVKTEHAGWVLYDDEMVERVDDDYVTNFFGDKPGLACAYILFYQEISEADYENARRYGSASAATTSAMDSAELARVITNPFLSSSIPEKPIVENNNTTTTAAATGGTPLAPTLSTPPSTISSSTTPISSASSASSAAGLTNPVLAANDSQRKLLATKDVSPPLSTTTTTPSNATTKKSPPPPPPPRRGSTPLGATALAKSNSVPVGASPPVTINEKSGGKEMKGKKEGSGGLSRFRSTSGSQNNKRFWKKDKEKEKEKK</sequence>
<dbReference type="GeneID" id="90036577"/>
<dbReference type="PROSITE" id="PS50235">
    <property type="entry name" value="USP_3"/>
    <property type="match status" value="1"/>
</dbReference>
<feature type="compositionally biased region" description="Basic and acidic residues" evidence="6">
    <location>
        <begin position="732"/>
        <end position="741"/>
    </location>
</feature>
<evidence type="ECO:0000313" key="8">
    <source>
        <dbReference type="EMBL" id="KAK7205823.1"/>
    </source>
</evidence>